<sequence>MVEGKQSKALMKLGVATDLGTAVRTSSNKEFLSPETRRSRKTDSDRLLKAFIQLHPNKNLDAKQLDRMLAQKIQQDIESHATAKKKSPIRVLASREVGFLSPGDKARNLGVAVAPATAASSRPETTATSRTATARSGTGATERDPTASTTLQGTAGTAPATSSAVDTAGRSSEIDIVMSEEAESGCAQAKPMVLNLEEPLESTIEVLEYEAMRPVEVPGAEGNAAQP</sequence>
<gene>
    <name evidence="2" type="ORF">HKI87_02g12190</name>
</gene>
<proteinExistence type="predicted"/>
<evidence type="ECO:0000313" key="2">
    <source>
        <dbReference type="EMBL" id="WZN59693.1"/>
    </source>
</evidence>
<evidence type="ECO:0000313" key="3">
    <source>
        <dbReference type="Proteomes" id="UP001472866"/>
    </source>
</evidence>
<accession>A0AAX4P0I2</accession>
<feature type="compositionally biased region" description="Low complexity" evidence="1">
    <location>
        <begin position="153"/>
        <end position="164"/>
    </location>
</feature>
<reference evidence="2 3" key="1">
    <citation type="submission" date="2024-03" db="EMBL/GenBank/DDBJ databases">
        <title>Complete genome sequence of the green alga Chloropicon roscoffensis RCC1871.</title>
        <authorList>
            <person name="Lemieux C."/>
            <person name="Pombert J.-F."/>
            <person name="Otis C."/>
            <person name="Turmel M."/>
        </authorList>
    </citation>
    <scope>NUCLEOTIDE SEQUENCE [LARGE SCALE GENOMIC DNA]</scope>
    <source>
        <strain evidence="2 3">RCC1871</strain>
    </source>
</reference>
<keyword evidence="3" id="KW-1185">Reference proteome</keyword>
<protein>
    <submittedName>
        <fullName evidence="2">Uncharacterized protein</fullName>
    </submittedName>
</protein>
<name>A0AAX4P0I2_9CHLO</name>
<dbReference type="EMBL" id="CP151502">
    <property type="protein sequence ID" value="WZN59693.1"/>
    <property type="molecule type" value="Genomic_DNA"/>
</dbReference>
<dbReference type="Proteomes" id="UP001472866">
    <property type="component" value="Chromosome 02"/>
</dbReference>
<feature type="region of interest" description="Disordered" evidence="1">
    <location>
        <begin position="115"/>
        <end position="169"/>
    </location>
</feature>
<evidence type="ECO:0000256" key="1">
    <source>
        <dbReference type="SAM" id="MobiDB-lite"/>
    </source>
</evidence>
<dbReference type="AlphaFoldDB" id="A0AAX4P0I2"/>
<organism evidence="2 3">
    <name type="scientific">Chloropicon roscoffensis</name>
    <dbReference type="NCBI Taxonomy" id="1461544"/>
    <lineage>
        <taxon>Eukaryota</taxon>
        <taxon>Viridiplantae</taxon>
        <taxon>Chlorophyta</taxon>
        <taxon>Chloropicophyceae</taxon>
        <taxon>Chloropicales</taxon>
        <taxon>Chloropicaceae</taxon>
        <taxon>Chloropicon</taxon>
    </lineage>
</organism>
<feature type="compositionally biased region" description="Low complexity" evidence="1">
    <location>
        <begin position="115"/>
        <end position="140"/>
    </location>
</feature>
<feature type="region of interest" description="Disordered" evidence="1">
    <location>
        <begin position="24"/>
        <end position="43"/>
    </location>
</feature>